<evidence type="ECO:0000259" key="3">
    <source>
        <dbReference type="PROSITE" id="PS51186"/>
    </source>
</evidence>
<keyword evidence="7" id="KW-1185">Reference proteome</keyword>
<dbReference type="Gene3D" id="3.40.630.30">
    <property type="match status" value="1"/>
</dbReference>
<dbReference type="OrthoDB" id="430913at2759"/>
<evidence type="ECO:0000313" key="4">
    <source>
        <dbReference type="EMBL" id="CAI3983842.1"/>
    </source>
</evidence>
<dbReference type="PANTHER" id="PTHR42919:SF8">
    <property type="entry name" value="N-ALPHA-ACETYLTRANSFERASE 50"/>
    <property type="match status" value="1"/>
</dbReference>
<dbReference type="InterPro" id="IPR051556">
    <property type="entry name" value="N-term/lysine_N-AcTrnsfr"/>
</dbReference>
<dbReference type="Proteomes" id="UP001152797">
    <property type="component" value="Unassembled WGS sequence"/>
</dbReference>
<dbReference type="EMBL" id="CAMXCT030000839">
    <property type="protein sequence ID" value="CAL4771154.1"/>
    <property type="molecule type" value="Genomic_DNA"/>
</dbReference>
<protein>
    <submittedName>
        <fullName evidence="6">N-acetyltransferase domain-containing protein</fullName>
    </submittedName>
</protein>
<dbReference type="EMBL" id="CAMXCT020000839">
    <property type="protein sequence ID" value="CAL1137217.1"/>
    <property type="molecule type" value="Genomic_DNA"/>
</dbReference>
<evidence type="ECO:0000313" key="7">
    <source>
        <dbReference type="Proteomes" id="UP001152797"/>
    </source>
</evidence>
<feature type="domain" description="N-acetyltransferase" evidence="3">
    <location>
        <begin position="143"/>
        <end position="276"/>
    </location>
</feature>
<sequence>MFQPGSSPVDLFHRDGQADLKLETVRKPVDLADLADLAPSVSFEFLELWEQYTFSTREIVQEVPSMAVERNFIVQVLLQLTSFPTTFSDWNNYEACALQELEAGPKGTVLESLSEDRAELPEGEAREVVLECGKMIDSYGLSLIIRDPGESKELISASVLRVKRLPEGCHISDDMEEPSVQCTVDLEVVLEAGALEAVAYIESIAVSRPWRGAGLASRLLNFMEDKARAWGLRLIALHVHRDNWSALRFYEKKGFEVTSDWLGWGDKFFLLLKPLEN</sequence>
<dbReference type="EMBL" id="CAMXCT010000839">
    <property type="protein sequence ID" value="CAI3983842.1"/>
    <property type="molecule type" value="Genomic_DNA"/>
</dbReference>
<evidence type="ECO:0000256" key="1">
    <source>
        <dbReference type="ARBA" id="ARBA00022679"/>
    </source>
</evidence>
<dbReference type="SUPFAM" id="SSF55729">
    <property type="entry name" value="Acyl-CoA N-acyltransferases (Nat)"/>
    <property type="match status" value="1"/>
</dbReference>
<evidence type="ECO:0000256" key="2">
    <source>
        <dbReference type="ARBA" id="ARBA00023315"/>
    </source>
</evidence>
<evidence type="ECO:0000313" key="5">
    <source>
        <dbReference type="EMBL" id="CAL1137217.1"/>
    </source>
</evidence>
<dbReference type="InterPro" id="IPR000182">
    <property type="entry name" value="GNAT_dom"/>
</dbReference>
<dbReference type="GO" id="GO:0016747">
    <property type="term" value="F:acyltransferase activity, transferring groups other than amino-acyl groups"/>
    <property type="evidence" value="ECO:0007669"/>
    <property type="project" value="InterPro"/>
</dbReference>
<dbReference type="CDD" id="cd04301">
    <property type="entry name" value="NAT_SF"/>
    <property type="match status" value="1"/>
</dbReference>
<gene>
    <name evidence="4" type="ORF">C1SCF055_LOCUS11420</name>
</gene>
<dbReference type="PANTHER" id="PTHR42919">
    <property type="entry name" value="N-ALPHA-ACETYLTRANSFERASE"/>
    <property type="match status" value="1"/>
</dbReference>
<comment type="caution">
    <text evidence="4">The sequence shown here is derived from an EMBL/GenBank/DDBJ whole genome shotgun (WGS) entry which is preliminary data.</text>
</comment>
<proteinExistence type="predicted"/>
<reference evidence="5" key="2">
    <citation type="submission" date="2024-04" db="EMBL/GenBank/DDBJ databases">
        <authorList>
            <person name="Chen Y."/>
            <person name="Shah S."/>
            <person name="Dougan E. K."/>
            <person name="Thang M."/>
            <person name="Chan C."/>
        </authorList>
    </citation>
    <scope>NUCLEOTIDE SEQUENCE [LARGE SCALE GENOMIC DNA]</scope>
</reference>
<organism evidence="4">
    <name type="scientific">Cladocopium goreaui</name>
    <dbReference type="NCBI Taxonomy" id="2562237"/>
    <lineage>
        <taxon>Eukaryota</taxon>
        <taxon>Sar</taxon>
        <taxon>Alveolata</taxon>
        <taxon>Dinophyceae</taxon>
        <taxon>Suessiales</taxon>
        <taxon>Symbiodiniaceae</taxon>
        <taxon>Cladocopium</taxon>
    </lineage>
</organism>
<evidence type="ECO:0000313" key="6">
    <source>
        <dbReference type="EMBL" id="CAL4771154.1"/>
    </source>
</evidence>
<dbReference type="AlphaFoldDB" id="A0A9P1FRI9"/>
<dbReference type="PROSITE" id="PS51186">
    <property type="entry name" value="GNAT"/>
    <property type="match status" value="1"/>
</dbReference>
<dbReference type="Pfam" id="PF00583">
    <property type="entry name" value="Acetyltransf_1"/>
    <property type="match status" value="1"/>
</dbReference>
<accession>A0A9P1FRI9</accession>
<dbReference type="InterPro" id="IPR016181">
    <property type="entry name" value="Acyl_CoA_acyltransferase"/>
</dbReference>
<keyword evidence="2" id="KW-0012">Acyltransferase</keyword>
<name>A0A9P1FRI9_9DINO</name>
<reference evidence="4" key="1">
    <citation type="submission" date="2022-10" db="EMBL/GenBank/DDBJ databases">
        <authorList>
            <person name="Chen Y."/>
            <person name="Dougan E. K."/>
            <person name="Chan C."/>
            <person name="Rhodes N."/>
            <person name="Thang M."/>
        </authorList>
    </citation>
    <scope>NUCLEOTIDE SEQUENCE</scope>
</reference>
<keyword evidence="1" id="KW-0808">Transferase</keyword>